<sequence length="332" mass="35756">MKLGKIMKKGSAVALICALALPVLTLVNTQAADRIDTGRLCSLTVKVDTESTTGDFKEDLGQMTIPVALYKVADVDASGRYTELEGFQGLGLDGISASTTAQKWLDMAEAAYGKITDETQKTEEIFVAGGTGSAGNLATGMYLVVPGETFNQDYSYKYTFTPYLTALPGNLYAQGGTDEWLYDPVIGLKAEREEQYGSLIIEKTLSSYNESLGSVDFVFQVEADKNGEAVRSTVERIRFNGAGTQSVVVDRIPVGAQVTVTEVYSGASYTPEGEVVQKATIVAQQLVDAGQAVAATVSFNNKYDDRLIPGTGVVNHFEPPQEEGDDWNWSQK</sequence>
<dbReference type="GeneID" id="62695196"/>
<evidence type="ECO:0000259" key="2">
    <source>
        <dbReference type="Pfam" id="PF19407"/>
    </source>
</evidence>
<dbReference type="EMBL" id="VUMB01000017">
    <property type="protein sequence ID" value="MSS40570.1"/>
    <property type="molecule type" value="Genomic_DNA"/>
</dbReference>
<evidence type="ECO:0000313" key="4">
    <source>
        <dbReference type="Proteomes" id="UP000462363"/>
    </source>
</evidence>
<dbReference type="Pfam" id="PF19407">
    <property type="entry name" value="DUF5979"/>
    <property type="match status" value="1"/>
</dbReference>
<proteinExistence type="predicted"/>
<dbReference type="AlphaFoldDB" id="A0A844F8K9"/>
<dbReference type="Proteomes" id="UP000462363">
    <property type="component" value="Unassembled WGS sequence"/>
</dbReference>
<organism evidence="3 4">
    <name type="scientific">Clostridium scindens (strain JCM 10418 / VPI 12708)</name>
    <dbReference type="NCBI Taxonomy" id="29347"/>
    <lineage>
        <taxon>Bacteria</taxon>
        <taxon>Bacillati</taxon>
        <taxon>Bacillota</taxon>
        <taxon>Clostridia</taxon>
        <taxon>Lachnospirales</taxon>
        <taxon>Lachnospiraceae</taxon>
    </lineage>
</organism>
<comment type="caution">
    <text evidence="3">The sequence shown here is derived from an EMBL/GenBank/DDBJ whole genome shotgun (WGS) entry which is preliminary data.</text>
</comment>
<reference evidence="3 4" key="1">
    <citation type="submission" date="2019-08" db="EMBL/GenBank/DDBJ databases">
        <title>In-depth cultivation of the pig gut microbiome towards novel bacterial diversity and tailored functional studies.</title>
        <authorList>
            <person name="Wylensek D."/>
            <person name="Hitch T.C.A."/>
            <person name="Clavel T."/>
        </authorList>
    </citation>
    <scope>NUCLEOTIDE SEQUENCE [LARGE SCALE GENOMIC DNA]</scope>
    <source>
        <strain evidence="3 4">BL-389-WT-3D</strain>
    </source>
</reference>
<dbReference type="InterPro" id="IPR046022">
    <property type="entry name" value="DUF5979"/>
</dbReference>
<evidence type="ECO:0000256" key="1">
    <source>
        <dbReference type="SAM" id="SignalP"/>
    </source>
</evidence>
<dbReference type="RefSeq" id="WP_004606593.1">
    <property type="nucleotide sequence ID" value="NZ_AP024846.1"/>
</dbReference>
<feature type="domain" description="DUF5979" evidence="2">
    <location>
        <begin position="201"/>
        <end position="304"/>
    </location>
</feature>
<evidence type="ECO:0000313" key="3">
    <source>
        <dbReference type="EMBL" id="MSS40570.1"/>
    </source>
</evidence>
<accession>A0A844F8K9</accession>
<name>A0A844F8K9_CLOSV</name>
<gene>
    <name evidence="3" type="ORF">FYJ37_09420</name>
</gene>
<dbReference type="InterPro" id="IPR013783">
    <property type="entry name" value="Ig-like_fold"/>
</dbReference>
<keyword evidence="1" id="KW-0732">Signal</keyword>
<protein>
    <recommendedName>
        <fullName evidence="2">DUF5979 domain-containing protein</fullName>
    </recommendedName>
</protein>
<feature type="signal peptide" evidence="1">
    <location>
        <begin position="1"/>
        <end position="25"/>
    </location>
</feature>
<feature type="chain" id="PRO_5038951851" description="DUF5979 domain-containing protein" evidence="1">
    <location>
        <begin position="26"/>
        <end position="332"/>
    </location>
</feature>
<dbReference type="Gene3D" id="2.60.40.10">
    <property type="entry name" value="Immunoglobulins"/>
    <property type="match status" value="1"/>
</dbReference>